<protein>
    <submittedName>
        <fullName evidence="1">Uncharacterized protein</fullName>
    </submittedName>
</protein>
<keyword evidence="2" id="KW-1185">Reference proteome</keyword>
<proteinExistence type="predicted"/>
<organism evidence="1 2">
    <name type="scientific">Neolecta irregularis (strain DAH-3)</name>
    <dbReference type="NCBI Taxonomy" id="1198029"/>
    <lineage>
        <taxon>Eukaryota</taxon>
        <taxon>Fungi</taxon>
        <taxon>Dikarya</taxon>
        <taxon>Ascomycota</taxon>
        <taxon>Taphrinomycotina</taxon>
        <taxon>Neolectales</taxon>
        <taxon>Neolectaceae</taxon>
        <taxon>Neolecta</taxon>
    </lineage>
</organism>
<sequence length="261" mass="29705">MPASVLDYLRQSASKIPRRVLSYKAQCELLQGIIPVICGLRNAYMLDIRIGIEHLKPFLVELSTFLEVSLCILCLGCDDKLIVNVELVREVINDRVRSSIIYLPTLEISLEIPNWALQVLEGIKDCVLGVGIINIPPVDIHRYPTIAGILLQYPFVYVQPPGYKAITDIILQVYNFYLSGVNNDGSKLDIPLMTCSYPGTSFDSRNHQVLNDFVNLFNFRLNEIRRLGGVRAELLFERVGYTDDLCVKWNMYRVMHAKLIL</sequence>
<dbReference type="EMBL" id="LXFE01000122">
    <property type="protein sequence ID" value="OLL27096.1"/>
    <property type="molecule type" value="Genomic_DNA"/>
</dbReference>
<reference evidence="1 2" key="1">
    <citation type="submission" date="2016-04" db="EMBL/GenBank/DDBJ databases">
        <title>Evolutionary innovation and constraint leading to complex multicellularity in the Ascomycota.</title>
        <authorList>
            <person name="Cisse O."/>
            <person name="Nguyen A."/>
            <person name="Hewitt D.A."/>
            <person name="Jedd G."/>
            <person name="Stajich J.E."/>
        </authorList>
    </citation>
    <scope>NUCLEOTIDE SEQUENCE [LARGE SCALE GENOMIC DNA]</scope>
    <source>
        <strain evidence="1 2">DAH-3</strain>
    </source>
</reference>
<evidence type="ECO:0000313" key="1">
    <source>
        <dbReference type="EMBL" id="OLL27096.1"/>
    </source>
</evidence>
<accession>A0A1U7LWP3</accession>
<name>A0A1U7LWP3_NEOID</name>
<comment type="caution">
    <text evidence="1">The sequence shown here is derived from an EMBL/GenBank/DDBJ whole genome shotgun (WGS) entry which is preliminary data.</text>
</comment>
<evidence type="ECO:0000313" key="2">
    <source>
        <dbReference type="Proteomes" id="UP000186594"/>
    </source>
</evidence>
<dbReference type="Proteomes" id="UP000186594">
    <property type="component" value="Unassembled WGS sequence"/>
</dbReference>
<dbReference type="AlphaFoldDB" id="A0A1U7LWP3"/>
<gene>
    <name evidence="1" type="ORF">NEOLI_000809</name>
</gene>